<protein>
    <recommendedName>
        <fullName evidence="2">AB hydrolase-1 domain-containing protein</fullName>
    </recommendedName>
</protein>
<keyword evidence="4" id="KW-1185">Reference proteome</keyword>
<evidence type="ECO:0000313" key="3">
    <source>
        <dbReference type="EMBL" id="KAK6952113.1"/>
    </source>
</evidence>
<gene>
    <name evidence="3" type="ORF">Daesc_006644</name>
</gene>
<feature type="chain" id="PRO_5043623896" description="AB hydrolase-1 domain-containing protein" evidence="1">
    <location>
        <begin position="21"/>
        <end position="488"/>
    </location>
</feature>
<feature type="signal peptide" evidence="1">
    <location>
        <begin position="1"/>
        <end position="20"/>
    </location>
</feature>
<keyword evidence="1" id="KW-0732">Signal</keyword>
<organism evidence="3 4">
    <name type="scientific">Daldinia eschscholtzii</name>
    <dbReference type="NCBI Taxonomy" id="292717"/>
    <lineage>
        <taxon>Eukaryota</taxon>
        <taxon>Fungi</taxon>
        <taxon>Dikarya</taxon>
        <taxon>Ascomycota</taxon>
        <taxon>Pezizomycotina</taxon>
        <taxon>Sordariomycetes</taxon>
        <taxon>Xylariomycetidae</taxon>
        <taxon>Xylariales</taxon>
        <taxon>Hypoxylaceae</taxon>
        <taxon>Daldinia</taxon>
    </lineage>
</organism>
<reference evidence="3 4" key="1">
    <citation type="journal article" date="2024" name="Front Chem Biol">
        <title>Unveiling the potential of Daldinia eschscholtzii MFLUCC 19-0629 through bioactivity and bioinformatics studies for enhanced sustainable agriculture production.</title>
        <authorList>
            <person name="Brooks S."/>
            <person name="Weaver J.A."/>
            <person name="Klomchit A."/>
            <person name="Alharthi S.A."/>
            <person name="Onlamun T."/>
            <person name="Nurani R."/>
            <person name="Vong T.K."/>
            <person name="Alberti F."/>
            <person name="Greco C."/>
        </authorList>
    </citation>
    <scope>NUCLEOTIDE SEQUENCE [LARGE SCALE GENOMIC DNA]</scope>
    <source>
        <strain evidence="3">MFLUCC 19-0629</strain>
    </source>
</reference>
<comment type="caution">
    <text evidence="3">The sequence shown here is derived from an EMBL/GenBank/DDBJ whole genome shotgun (WGS) entry which is preliminary data.</text>
</comment>
<dbReference type="GO" id="GO:0004806">
    <property type="term" value="F:triacylglycerol lipase activity"/>
    <property type="evidence" value="ECO:0007669"/>
    <property type="project" value="InterPro"/>
</dbReference>
<dbReference type="InterPro" id="IPR000073">
    <property type="entry name" value="AB_hydrolase_1"/>
</dbReference>
<dbReference type="PANTHER" id="PTHR34853:SF1">
    <property type="entry name" value="LIPASE 5"/>
    <property type="match status" value="1"/>
</dbReference>
<dbReference type="EMBL" id="JBANMG010000006">
    <property type="protein sequence ID" value="KAK6952113.1"/>
    <property type="molecule type" value="Genomic_DNA"/>
</dbReference>
<dbReference type="Proteomes" id="UP001369815">
    <property type="component" value="Unassembled WGS sequence"/>
</dbReference>
<dbReference type="InterPro" id="IPR029058">
    <property type="entry name" value="AB_hydrolase_fold"/>
</dbReference>
<accession>A0AAX6MI36</accession>
<sequence>MYSGKTLLATVLLAVPLVEAQAPLNVEQSTGFNSSFTLSTSQIEAANLSSTAALNINVAINFDRSQLANGGPAEDSFYELPPLSGTPIPGTLLKVQEFTNASSFVIPPNTALSRILYTTTNFNGTVIPASAFILWPFTPKKFQAGSASTKAPAVIWTHGTEGFFASAGPSTHRALWYGHEGPFTLALAGYAVVAPDYAGLGIHKSWDGSKIPHQYLMSQTSGHDALYAFQASLEAFPDTLDERFVVIGHSQGGGVSWGVAEVLEAKGDDKFKGLVKGYLGTIAVSPTTDAFIGKIGFILPWIGMILPSIFPDFDISTWLTPLGIARTKLLQEVEGGIAVSTQLFLSGDKIIQDDYDKTWYVDAYGKLANAGRKAFKGPLLVIHGTEDYYIPENATAATVQATCEVVPGGDLEYLVVNGTWHVPTLDATRQIWLKWIEDRFEGRALEKTGCVKSSLESFLPLERYQATGNSFPQFAGSPEFSYQVPLGL</sequence>
<evidence type="ECO:0000256" key="1">
    <source>
        <dbReference type="SAM" id="SignalP"/>
    </source>
</evidence>
<dbReference type="GO" id="GO:0016042">
    <property type="term" value="P:lipid catabolic process"/>
    <property type="evidence" value="ECO:0007669"/>
    <property type="project" value="InterPro"/>
</dbReference>
<dbReference type="Pfam" id="PF12697">
    <property type="entry name" value="Abhydrolase_6"/>
    <property type="match status" value="1"/>
</dbReference>
<evidence type="ECO:0000259" key="2">
    <source>
        <dbReference type="Pfam" id="PF12697"/>
    </source>
</evidence>
<name>A0AAX6MI36_9PEZI</name>
<dbReference type="Gene3D" id="3.40.50.1820">
    <property type="entry name" value="alpha/beta hydrolase"/>
    <property type="match status" value="2"/>
</dbReference>
<dbReference type="SUPFAM" id="SSF53474">
    <property type="entry name" value="alpha/beta-Hydrolases"/>
    <property type="match status" value="1"/>
</dbReference>
<dbReference type="InterPro" id="IPR005152">
    <property type="entry name" value="Lipase_secreted"/>
</dbReference>
<proteinExistence type="predicted"/>
<dbReference type="PANTHER" id="PTHR34853">
    <property type="match status" value="1"/>
</dbReference>
<evidence type="ECO:0000313" key="4">
    <source>
        <dbReference type="Proteomes" id="UP001369815"/>
    </source>
</evidence>
<feature type="domain" description="AB hydrolase-1" evidence="2">
    <location>
        <begin position="171"/>
        <end position="427"/>
    </location>
</feature>
<dbReference type="AlphaFoldDB" id="A0AAX6MI36"/>